<evidence type="ECO:0000313" key="2">
    <source>
        <dbReference type="Proteomes" id="UP000198761"/>
    </source>
</evidence>
<proteinExistence type="predicted"/>
<dbReference type="AlphaFoldDB" id="A0A1H8F1G9"/>
<keyword evidence="2" id="KW-1185">Reference proteome</keyword>
<dbReference type="SUPFAM" id="SSF53335">
    <property type="entry name" value="S-adenosyl-L-methionine-dependent methyltransferases"/>
    <property type="match status" value="1"/>
</dbReference>
<organism evidence="1 2">
    <name type="scientific">Gemmobacter aquatilis</name>
    <dbReference type="NCBI Taxonomy" id="933059"/>
    <lineage>
        <taxon>Bacteria</taxon>
        <taxon>Pseudomonadati</taxon>
        <taxon>Pseudomonadota</taxon>
        <taxon>Alphaproteobacteria</taxon>
        <taxon>Rhodobacterales</taxon>
        <taxon>Paracoccaceae</taxon>
        <taxon>Gemmobacter</taxon>
    </lineage>
</organism>
<reference evidence="1 2" key="1">
    <citation type="submission" date="2016-10" db="EMBL/GenBank/DDBJ databases">
        <authorList>
            <person name="de Groot N.N."/>
        </authorList>
    </citation>
    <scope>NUCLEOTIDE SEQUENCE [LARGE SCALE GENOMIC DNA]</scope>
    <source>
        <strain evidence="1 2">DSM 3857</strain>
    </source>
</reference>
<name>A0A1H8F1G9_9RHOB</name>
<dbReference type="Gene3D" id="3.40.50.150">
    <property type="entry name" value="Vaccinia Virus protein VP39"/>
    <property type="match status" value="1"/>
</dbReference>
<sequence length="252" mass="26951">MQLAIDIRAEAGGGAISALDFSALGPDDYLNLILQRSEVMFDIPKSGQVIRAWEAGDMDPISRVIADMGEDIARRAAGVIHAEYRTLAPLIAARGVSRLADIGCGYALFDLFVARDNDCDLLLIDLEVNDRRNFGFAEQGAAYSNLSVARKILENNGISSDRIVTLNPRDTAPEAAGPVDFAVSFLSCGFHYPVDAYLPFVDQALTAGGTAIFDLRAATAAEQAAKLATYGTITDLAAPKKARRVQLVKEAA</sequence>
<dbReference type="InterPro" id="IPR029063">
    <property type="entry name" value="SAM-dependent_MTases_sf"/>
</dbReference>
<dbReference type="CDD" id="cd02440">
    <property type="entry name" value="AdoMet_MTases"/>
    <property type="match status" value="1"/>
</dbReference>
<dbReference type="Proteomes" id="UP000198761">
    <property type="component" value="Unassembled WGS sequence"/>
</dbReference>
<evidence type="ECO:0000313" key="1">
    <source>
        <dbReference type="EMBL" id="SEN25592.1"/>
    </source>
</evidence>
<dbReference type="STRING" id="933059.SAMN04488103_10439"/>
<gene>
    <name evidence="1" type="ORF">SAMN04488103_10439</name>
</gene>
<dbReference type="OrthoDB" id="7666974at2"/>
<dbReference type="RefSeq" id="WP_091300343.1">
    <property type="nucleotide sequence ID" value="NZ_FOCE01000004.1"/>
</dbReference>
<accession>A0A1H8F1G9</accession>
<protein>
    <recommendedName>
        <fullName evidence="3">Methyltransferase domain-containing protein</fullName>
    </recommendedName>
</protein>
<evidence type="ECO:0008006" key="3">
    <source>
        <dbReference type="Google" id="ProtNLM"/>
    </source>
</evidence>
<dbReference type="EMBL" id="FOCE01000004">
    <property type="protein sequence ID" value="SEN25592.1"/>
    <property type="molecule type" value="Genomic_DNA"/>
</dbReference>